<dbReference type="AlphaFoldDB" id="F9D5T6"/>
<gene>
    <name evidence="1" type="ORF">HMPREF9136_2214</name>
</gene>
<dbReference type="Proteomes" id="UP000007820">
    <property type="component" value="Unassembled WGS sequence"/>
</dbReference>
<proteinExistence type="predicted"/>
<evidence type="ECO:0000313" key="1">
    <source>
        <dbReference type="EMBL" id="EGQ12959.1"/>
    </source>
</evidence>
<dbReference type="EMBL" id="AFPW01000037">
    <property type="protein sequence ID" value="EGQ12959.1"/>
    <property type="molecule type" value="Genomic_DNA"/>
</dbReference>
<sequence>MAQISQMLRGVAWGERLVVDRCFVLSLGQNGVGFQTEQHIKQIAARWRGSQIPQISQMLRGVAWGERLVVDRCFVLSLGQNGVGFQTEQHIKHIAAR</sequence>
<protein>
    <submittedName>
        <fullName evidence="1">Uncharacterized protein</fullName>
    </submittedName>
</protein>
<reference evidence="1 2" key="1">
    <citation type="submission" date="2011-04" db="EMBL/GenBank/DDBJ databases">
        <authorList>
            <person name="Muzny D."/>
            <person name="Qin X."/>
            <person name="Deng J."/>
            <person name="Jiang H."/>
            <person name="Liu Y."/>
            <person name="Qu J."/>
            <person name="Song X.-Z."/>
            <person name="Zhang L."/>
            <person name="Thornton R."/>
            <person name="Coyle M."/>
            <person name="Francisco L."/>
            <person name="Jackson L."/>
            <person name="Javaid M."/>
            <person name="Korchina V."/>
            <person name="Kovar C."/>
            <person name="Mata R."/>
            <person name="Mathew T."/>
            <person name="Ngo R."/>
            <person name="Nguyen L."/>
            <person name="Nguyen N."/>
            <person name="Okwuonu G."/>
            <person name="Ongeri F."/>
            <person name="Pham C."/>
            <person name="Simmons D."/>
            <person name="Wilczek-Boney K."/>
            <person name="Hale W."/>
            <person name="Jakkamsetti A."/>
            <person name="Pham P."/>
            <person name="Ruth R."/>
            <person name="San Lucas F."/>
            <person name="Warren J."/>
            <person name="Zhang J."/>
            <person name="Zhao Z."/>
            <person name="Zhou C."/>
            <person name="Zhu D."/>
            <person name="Lee S."/>
            <person name="Bess C."/>
            <person name="Blankenburg K."/>
            <person name="Forbes L."/>
            <person name="Fu Q."/>
            <person name="Gubbala S."/>
            <person name="Hirani K."/>
            <person name="Jayaseelan J.C."/>
            <person name="Lara F."/>
            <person name="Munidasa M."/>
            <person name="Palculict T."/>
            <person name="Patil S."/>
            <person name="Pu L.-L."/>
            <person name="Saada N."/>
            <person name="Tang L."/>
            <person name="Weissenberger G."/>
            <person name="Zhu Y."/>
            <person name="Hemphill L."/>
            <person name="Shang Y."/>
            <person name="Youmans B."/>
            <person name="Ayvaz T."/>
            <person name="Ross M."/>
            <person name="Santibanez J."/>
            <person name="Aqrawi P."/>
            <person name="Gross S."/>
            <person name="Joshi V."/>
            <person name="Fowler G."/>
            <person name="Nazareth L."/>
            <person name="Reid J."/>
            <person name="Worley K."/>
            <person name="Petrosino J."/>
            <person name="Highlander S."/>
            <person name="Gibbs R."/>
        </authorList>
    </citation>
    <scope>NUCLEOTIDE SEQUENCE [LARGE SCALE GENOMIC DNA]</scope>
    <source>
        <strain evidence="1 2">DSM 3688</strain>
    </source>
</reference>
<comment type="caution">
    <text evidence="1">The sequence shown here is derived from an EMBL/GenBank/DDBJ whole genome shotgun (WGS) entry which is preliminary data.</text>
</comment>
<accession>F9D5T6</accession>
<organism evidence="1 2">
    <name type="scientific">Prevotella dentalis (strain ATCC 49559 / DSM 3688 / JCM 13448 / NCTC 12043 / ES 2772)</name>
    <name type="common">Mitsuokella dentalis</name>
    <dbReference type="NCBI Taxonomy" id="908937"/>
    <lineage>
        <taxon>Bacteria</taxon>
        <taxon>Pseudomonadati</taxon>
        <taxon>Bacteroidota</taxon>
        <taxon>Bacteroidia</taxon>
        <taxon>Bacteroidales</taxon>
        <taxon>Prevotellaceae</taxon>
        <taxon>Prevotella</taxon>
    </lineage>
</organism>
<name>F9D5T6_PREDD</name>
<dbReference type="RefSeq" id="WP_005847059.1">
    <property type="nucleotide sequence ID" value="NC_019968.1"/>
</dbReference>
<evidence type="ECO:0000313" key="2">
    <source>
        <dbReference type="Proteomes" id="UP000007820"/>
    </source>
</evidence>